<proteinExistence type="predicted"/>
<organism evidence="1">
    <name type="scientific">Vibrio cholerae serotype O1 biovar El Tor</name>
    <dbReference type="NCBI Taxonomy" id="686"/>
    <lineage>
        <taxon>Bacteria</taxon>
        <taxon>Pseudomonadati</taxon>
        <taxon>Pseudomonadota</taxon>
        <taxon>Gammaproteobacteria</taxon>
        <taxon>Vibrionales</taxon>
        <taxon>Vibrionaceae</taxon>
        <taxon>Vibrio</taxon>
    </lineage>
</organism>
<dbReference type="AlphaFoldDB" id="M1TB50"/>
<sequence length="140" mass="15915">MRECWQSGKGYASGNMFLAVCEWLEWNEQSESEDSFETFPYFGGSEFAAEMVDILLKEELPEETLTVYRGGDLDGWSWSTNKAVALQFANPPLEAKRPLYQLEVNTKDIITKLTDRNESEVVINPAILETLSPIELNNNL</sequence>
<protein>
    <submittedName>
        <fullName evidence="1">Uncharacterized protein</fullName>
    </submittedName>
</protein>
<name>M1TB50_VIBCE</name>
<accession>M1TB50</accession>
<dbReference type="EMBL" id="KC152961">
    <property type="protein sequence ID" value="AGG36640.1"/>
    <property type="molecule type" value="Genomic_DNA"/>
</dbReference>
<evidence type="ECO:0000313" key="1">
    <source>
        <dbReference type="EMBL" id="AGG36640.1"/>
    </source>
</evidence>
<reference evidence="1" key="1">
    <citation type="journal article" date="2013" name="Nature">
        <title>A bacteriophage encodes its own CRISPR/Cas adaptive response to evade host innate immunity.</title>
        <authorList>
            <person name="Seed K.D."/>
            <person name="Lazinski D.W."/>
            <person name="Calderwood S.B."/>
            <person name="Camilli A."/>
        </authorList>
    </citation>
    <scope>NUCLEOTIDE SEQUENCE</scope>
    <source>
        <strain evidence="1">KS229</strain>
    </source>
</reference>